<name>A0A0E0MFU0_ORYPU</name>
<keyword evidence="7" id="KW-0378">Hydrolase</keyword>
<evidence type="ECO:0000259" key="17">
    <source>
        <dbReference type="PROSITE" id="PS50969"/>
    </source>
</evidence>
<dbReference type="Gramene" id="OPUNC11G12570.1">
    <property type="protein sequence ID" value="OPUNC11G12570.1"/>
    <property type="gene ID" value="OPUNC11G12570"/>
</dbReference>
<feature type="region of interest" description="Disordered" evidence="15">
    <location>
        <begin position="436"/>
        <end position="468"/>
    </location>
</feature>
<evidence type="ECO:0000256" key="14">
    <source>
        <dbReference type="ARBA" id="ARBA00063107"/>
    </source>
</evidence>
<sequence>MRVTVTPKDEERLVVLMARERPRSAVVAPGGDLVTAGGGGGGGEGSDGDSSGSLEEISADDFKKESSTGGAAAAAAAQRSRVWMGYNIPRSYAPAFHSFAWAQAVQNKPLVPRPADAADEDEVEHVVDTSDEEKEEGEIEEGEAVQTTSSSPPRAQPETIDLDSDAPEKSESVVAVDGSGAAPAGAEEEEVDFDQRVGSILEELEMVSIEEAEKSFEGACTRLRTCFENLKPLFPESGSPMPMLDALVQQAFVGIDTITTVANSYDMPKREQTKNMLLKLLFHIKNRYSDMLTPDQRDELDSRVRQLVFEDGKDNANGPNATSTNAATPSGQVLSEKLPFESGAGNTFSGTNMLKVEIPAKNRMVSPLLDLHAEYDENSLPSPTRDSAPPLSVPKPIGYGAFPMAPPLFLERVEPAKNSSYPSLNDPLSCYRQKYGQKSTFPSDDLPSPTPSGDGDKSGDKGGDIFGEVSSFSASNKIALPIVNQMPSRPSTVSSNNDSFAGGPPGYAKHIENSVSGSNHMLKATAKSRDPRLKFLNRDTGGVADANRRVNFAESNPSKDRTMGGGVSINSRKNKAVDEPMVDENVLKRSRGGIGNPRDMQPTGRGGWAKDGGNISSYSSDGFQPNQNTRLGNNTTGNHNIRTDSTLASNINNMTNSSGTSPGIVQAPQTNSAPQACSAPAVSLPAMLKDIAVNPTMIMQWIQMEQQKMSASEPQQKVTASVGMTSNVIPGMVLPLGNAPKTTEVAAVPSVRPQVPMQAAPMHSQNDAGVIRMKPRDPRRILHSNIVQKNDTVPPVGVEQAKSNGSALPDSQGSKDHLLNHDQKAEQLQAIALPSLPVISSARPVTMNANPVSNSQLAATALMPHGNTQQTSSSVNKADPRLAAGQNESNDDDATSTGPVAAPDAVPPASPYGDVDHLLDGYDDQQKALIQKERARRIKEQHKMFAARKLCLVLDLDHTLLNSAKFIEVDHIHGEILRKKEEQDRERAERHLFCFNHMGMWTKLRPGIWNFLEKASKLYELHLYTMGNKVYATEMAKVLDPTGTLFAGRVISRGDDGDPFDSDERVPKSKDLDGVLGMESAVVIIDDSVRVWPHNKHNLIVVESRRQFGLPGPSLLEIDRDERPEDGTLASSLAVIERIHKNFFSHPNLNDADVRSILASEQQRILGGCRIVFSRIFPVGEANPHMHPLWQTAEQFGAVCTNQIDDRVTHVVANSLGTDKVNWALSTGRFVVHPGWVEASALLYRRAILGPCLFAAVLPGSCLPQRITSGLLVAVTHRDQLPIPSSCALPLKATWKRTLEDAPASLQKR</sequence>
<evidence type="ECO:0000256" key="11">
    <source>
        <dbReference type="ARBA" id="ARBA00023242"/>
    </source>
</evidence>
<dbReference type="InterPro" id="IPR011947">
    <property type="entry name" value="FCP1_euk"/>
</dbReference>
<feature type="domain" description="FCP1 homology" evidence="17">
    <location>
        <begin position="945"/>
        <end position="1129"/>
    </location>
</feature>
<evidence type="ECO:0000256" key="3">
    <source>
        <dbReference type="ARBA" id="ARBA00004123"/>
    </source>
</evidence>
<dbReference type="eggNOG" id="KOG0323">
    <property type="taxonomic scope" value="Eukaryota"/>
</dbReference>
<dbReference type="OMA" id="GSNCEDQ"/>
<evidence type="ECO:0000256" key="13">
    <source>
        <dbReference type="ARBA" id="ARBA00048336"/>
    </source>
</evidence>
<dbReference type="InterPro" id="IPR004274">
    <property type="entry name" value="FCP1_dom"/>
</dbReference>
<comment type="subunit">
    <text evidence="14">Interacts with RAP74.</text>
</comment>
<dbReference type="SMART" id="SM00292">
    <property type="entry name" value="BRCT"/>
    <property type="match status" value="1"/>
</dbReference>
<dbReference type="PROSITE" id="PS50969">
    <property type="entry name" value="FCP1"/>
    <property type="match status" value="1"/>
</dbReference>
<comment type="cofactor">
    <cofactor evidence="2">
        <name>Mg(2+)</name>
        <dbReference type="ChEBI" id="CHEBI:18420"/>
    </cofactor>
</comment>
<evidence type="ECO:0000259" key="16">
    <source>
        <dbReference type="PROSITE" id="PS50172"/>
    </source>
</evidence>
<dbReference type="STRING" id="4537.A0A0E0MFU0"/>
<dbReference type="GO" id="GO:0046872">
    <property type="term" value="F:metal ion binding"/>
    <property type="evidence" value="ECO:0007669"/>
    <property type="project" value="UniProtKB-KW"/>
</dbReference>
<dbReference type="PANTHER" id="PTHR23081">
    <property type="entry name" value="RNA POLYMERASE II CTD PHOSPHATASE"/>
    <property type="match status" value="1"/>
</dbReference>
<dbReference type="EC" id="3.1.3.16" evidence="4"/>
<evidence type="ECO:0000256" key="1">
    <source>
        <dbReference type="ARBA" id="ARBA00001936"/>
    </source>
</evidence>
<dbReference type="Pfam" id="PF25505">
    <property type="entry name" value="ARM_CPL3"/>
    <property type="match status" value="1"/>
</dbReference>
<feature type="region of interest" description="Disordered" evidence="15">
    <location>
        <begin position="589"/>
        <end position="674"/>
    </location>
</feature>
<reference evidence="18" key="2">
    <citation type="submission" date="2018-05" db="EMBL/GenBank/DDBJ databases">
        <title>OpunRS2 (Oryza punctata Reference Sequence Version 2).</title>
        <authorList>
            <person name="Zhang J."/>
            <person name="Kudrna D."/>
            <person name="Lee S."/>
            <person name="Talag J."/>
            <person name="Welchert J."/>
            <person name="Wing R.A."/>
        </authorList>
    </citation>
    <scope>NUCLEOTIDE SEQUENCE [LARGE SCALE GENOMIC DNA]</scope>
</reference>
<dbReference type="FunFam" id="3.40.50.1000:FF:000098">
    <property type="entry name" value="RNA polymerase II C-terminal domain phosphatase-like 3"/>
    <property type="match status" value="1"/>
</dbReference>
<dbReference type="NCBIfam" id="TIGR02250">
    <property type="entry name" value="FCP1_euk"/>
    <property type="match status" value="1"/>
</dbReference>
<feature type="region of interest" description="Disordered" evidence="15">
    <location>
        <begin position="488"/>
        <end position="513"/>
    </location>
</feature>
<dbReference type="Gene3D" id="3.40.50.1000">
    <property type="entry name" value="HAD superfamily/HAD-like"/>
    <property type="match status" value="1"/>
</dbReference>
<comment type="catalytic activity">
    <reaction evidence="12">
        <text>O-phospho-L-seryl-[protein] + H2O = L-seryl-[protein] + phosphate</text>
        <dbReference type="Rhea" id="RHEA:20629"/>
        <dbReference type="Rhea" id="RHEA-COMP:9863"/>
        <dbReference type="Rhea" id="RHEA-COMP:11604"/>
        <dbReference type="ChEBI" id="CHEBI:15377"/>
        <dbReference type="ChEBI" id="CHEBI:29999"/>
        <dbReference type="ChEBI" id="CHEBI:43474"/>
        <dbReference type="ChEBI" id="CHEBI:83421"/>
        <dbReference type="EC" id="3.1.3.16"/>
    </reaction>
</comment>
<keyword evidence="5" id="KW-0678">Repressor</keyword>
<dbReference type="Pfam" id="PF03031">
    <property type="entry name" value="NIF"/>
    <property type="match status" value="1"/>
</dbReference>
<feature type="compositionally biased region" description="Acidic residues" evidence="15">
    <location>
        <begin position="117"/>
        <end position="143"/>
    </location>
</feature>
<evidence type="ECO:0000256" key="15">
    <source>
        <dbReference type="SAM" id="MobiDB-lite"/>
    </source>
</evidence>
<dbReference type="PROSITE" id="PS50172">
    <property type="entry name" value="BRCT"/>
    <property type="match status" value="1"/>
</dbReference>
<keyword evidence="8" id="KW-0694">RNA-binding</keyword>
<feature type="region of interest" description="Disordered" evidence="15">
    <location>
        <begin position="310"/>
        <end position="331"/>
    </location>
</feature>
<reference evidence="18" key="1">
    <citation type="submission" date="2015-04" db="UniProtKB">
        <authorList>
            <consortium name="EnsemblPlants"/>
        </authorList>
    </citation>
    <scope>IDENTIFICATION</scope>
</reference>
<evidence type="ECO:0000256" key="6">
    <source>
        <dbReference type="ARBA" id="ARBA00022723"/>
    </source>
</evidence>
<dbReference type="InterPro" id="IPR039189">
    <property type="entry name" value="Fcp1"/>
</dbReference>
<dbReference type="InterPro" id="IPR036420">
    <property type="entry name" value="BRCT_dom_sf"/>
</dbReference>
<evidence type="ECO:0000256" key="5">
    <source>
        <dbReference type="ARBA" id="ARBA00022491"/>
    </source>
</evidence>
<organism evidence="18">
    <name type="scientific">Oryza punctata</name>
    <name type="common">Red rice</name>
    <dbReference type="NCBI Taxonomy" id="4537"/>
    <lineage>
        <taxon>Eukaryota</taxon>
        <taxon>Viridiplantae</taxon>
        <taxon>Streptophyta</taxon>
        <taxon>Embryophyta</taxon>
        <taxon>Tracheophyta</taxon>
        <taxon>Spermatophyta</taxon>
        <taxon>Magnoliopsida</taxon>
        <taxon>Liliopsida</taxon>
        <taxon>Poales</taxon>
        <taxon>Poaceae</taxon>
        <taxon>BOP clade</taxon>
        <taxon>Oryzoideae</taxon>
        <taxon>Oryzeae</taxon>
        <taxon>Oryzinae</taxon>
        <taxon>Oryza</taxon>
    </lineage>
</organism>
<keyword evidence="6" id="KW-0479">Metal-binding</keyword>
<comment type="cofactor">
    <cofactor evidence="1">
        <name>Mn(2+)</name>
        <dbReference type="ChEBI" id="CHEBI:29035"/>
    </cofactor>
</comment>
<feature type="region of interest" description="Disordered" evidence="15">
    <location>
        <begin position="787"/>
        <end position="817"/>
    </location>
</feature>
<dbReference type="InterPro" id="IPR023214">
    <property type="entry name" value="HAD_sf"/>
</dbReference>
<dbReference type="GO" id="GO:0008420">
    <property type="term" value="F:RNA polymerase II CTD heptapeptide repeat phosphatase activity"/>
    <property type="evidence" value="ECO:0007669"/>
    <property type="project" value="InterPro"/>
</dbReference>
<feature type="compositionally biased region" description="Polar residues" evidence="15">
    <location>
        <begin position="317"/>
        <end position="331"/>
    </location>
</feature>
<dbReference type="CDD" id="cd07521">
    <property type="entry name" value="HAD_FCP1-like"/>
    <property type="match status" value="1"/>
</dbReference>
<keyword evidence="11" id="KW-0539">Nucleus</keyword>
<dbReference type="SMART" id="SM00577">
    <property type="entry name" value="CPDc"/>
    <property type="match status" value="1"/>
</dbReference>
<protein>
    <recommendedName>
        <fullName evidence="4">protein-serine/threonine phosphatase</fullName>
        <ecNumber evidence="4">3.1.3.16</ecNumber>
    </recommendedName>
</protein>
<evidence type="ECO:0000256" key="2">
    <source>
        <dbReference type="ARBA" id="ARBA00001946"/>
    </source>
</evidence>
<feature type="region of interest" description="Disordered" evidence="15">
    <location>
        <begin position="26"/>
        <end position="67"/>
    </location>
</feature>
<evidence type="ECO:0000256" key="8">
    <source>
        <dbReference type="ARBA" id="ARBA00022884"/>
    </source>
</evidence>
<dbReference type="Pfam" id="PF00533">
    <property type="entry name" value="BRCT"/>
    <property type="match status" value="1"/>
</dbReference>
<dbReference type="PANTHER" id="PTHR23081:SF2">
    <property type="entry name" value="RNA POLYMERASE II C-TERMINAL DOMAIN PHOSPHATASE-LIKE 3"/>
    <property type="match status" value="1"/>
</dbReference>
<evidence type="ECO:0000313" key="18">
    <source>
        <dbReference type="EnsemblPlants" id="OPUNC11G12570.1"/>
    </source>
</evidence>
<dbReference type="GO" id="GO:0003723">
    <property type="term" value="F:RNA binding"/>
    <property type="evidence" value="ECO:0007669"/>
    <property type="project" value="UniProtKB-KW"/>
</dbReference>
<feature type="domain" description="BRCT" evidence="16">
    <location>
        <begin position="1161"/>
        <end position="1237"/>
    </location>
</feature>
<dbReference type="FunFam" id="3.40.50.10190:FF:000014">
    <property type="entry name" value="RNA polymerase II C-terminal domain phosphatase-like 3"/>
    <property type="match status" value="1"/>
</dbReference>
<feature type="compositionally biased region" description="Polar residues" evidence="15">
    <location>
        <begin position="614"/>
        <end position="674"/>
    </location>
</feature>
<keyword evidence="9" id="KW-0805">Transcription regulation</keyword>
<keyword evidence="19" id="KW-1185">Reference proteome</keyword>
<evidence type="ECO:0000256" key="10">
    <source>
        <dbReference type="ARBA" id="ARBA00023163"/>
    </source>
</evidence>
<dbReference type="CDD" id="cd17729">
    <property type="entry name" value="BRCT_CTDP1"/>
    <property type="match status" value="1"/>
</dbReference>
<feature type="compositionally biased region" description="Basic and acidic residues" evidence="15">
    <location>
        <begin position="454"/>
        <end position="463"/>
    </location>
</feature>
<proteinExistence type="predicted"/>
<comment type="subcellular location">
    <subcellularLocation>
        <location evidence="3">Nucleus</location>
    </subcellularLocation>
</comment>
<feature type="compositionally biased region" description="Polar residues" evidence="15">
    <location>
        <begin position="801"/>
        <end position="812"/>
    </location>
</feature>
<dbReference type="GO" id="GO:0005634">
    <property type="term" value="C:nucleus"/>
    <property type="evidence" value="ECO:0007669"/>
    <property type="project" value="UniProtKB-SubCell"/>
</dbReference>
<evidence type="ECO:0000256" key="7">
    <source>
        <dbReference type="ARBA" id="ARBA00022801"/>
    </source>
</evidence>
<dbReference type="SUPFAM" id="SSF52113">
    <property type="entry name" value="BRCT domain"/>
    <property type="match status" value="1"/>
</dbReference>
<keyword evidence="10" id="KW-0804">Transcription</keyword>
<evidence type="ECO:0000256" key="4">
    <source>
        <dbReference type="ARBA" id="ARBA00013081"/>
    </source>
</evidence>
<evidence type="ECO:0000313" key="19">
    <source>
        <dbReference type="Proteomes" id="UP000026962"/>
    </source>
</evidence>
<dbReference type="InterPro" id="IPR001357">
    <property type="entry name" value="BRCT_dom"/>
</dbReference>
<feature type="compositionally biased region" description="Polar residues" evidence="15">
    <location>
        <begin position="488"/>
        <end position="499"/>
    </location>
</feature>
<feature type="compositionally biased region" description="Gly residues" evidence="15">
    <location>
        <begin position="36"/>
        <end position="45"/>
    </location>
</feature>
<dbReference type="InterPro" id="IPR057473">
    <property type="entry name" value="ARM_CPL3"/>
</dbReference>
<dbReference type="InterPro" id="IPR036412">
    <property type="entry name" value="HAD-like_sf"/>
</dbReference>
<dbReference type="GO" id="GO:0009651">
    <property type="term" value="P:response to salt stress"/>
    <property type="evidence" value="ECO:0007669"/>
    <property type="project" value="UniProtKB-ARBA"/>
</dbReference>
<evidence type="ECO:0000256" key="9">
    <source>
        <dbReference type="ARBA" id="ARBA00023015"/>
    </source>
</evidence>
<accession>A0A0E0MFU0</accession>
<dbReference type="SUPFAM" id="SSF56784">
    <property type="entry name" value="HAD-like"/>
    <property type="match status" value="1"/>
</dbReference>
<dbReference type="Gene3D" id="3.40.50.10190">
    <property type="entry name" value="BRCT domain"/>
    <property type="match status" value="1"/>
</dbReference>
<dbReference type="EnsemblPlants" id="OPUNC11G12570.1">
    <property type="protein sequence ID" value="OPUNC11G12570.1"/>
    <property type="gene ID" value="OPUNC11G12570"/>
</dbReference>
<dbReference type="HOGENOM" id="CLU_007943_0_0_1"/>
<feature type="region of interest" description="Disordered" evidence="15">
    <location>
        <begin position="113"/>
        <end position="192"/>
    </location>
</feature>
<dbReference type="Proteomes" id="UP000026962">
    <property type="component" value="Chromosome 11"/>
</dbReference>
<evidence type="ECO:0000256" key="12">
    <source>
        <dbReference type="ARBA" id="ARBA00047761"/>
    </source>
</evidence>
<comment type="catalytic activity">
    <reaction evidence="13">
        <text>O-phospho-L-threonyl-[protein] + H2O = L-threonyl-[protein] + phosphate</text>
        <dbReference type="Rhea" id="RHEA:47004"/>
        <dbReference type="Rhea" id="RHEA-COMP:11060"/>
        <dbReference type="Rhea" id="RHEA-COMP:11605"/>
        <dbReference type="ChEBI" id="CHEBI:15377"/>
        <dbReference type="ChEBI" id="CHEBI:30013"/>
        <dbReference type="ChEBI" id="CHEBI:43474"/>
        <dbReference type="ChEBI" id="CHEBI:61977"/>
        <dbReference type="EC" id="3.1.3.16"/>
    </reaction>
</comment>
<feature type="region of interest" description="Disordered" evidence="15">
    <location>
        <begin position="882"/>
        <end position="918"/>
    </location>
</feature>